<dbReference type="AlphaFoldDB" id="A0A2S7MV85"/>
<organism evidence="1 2">
    <name type="scientific">Pradoshia eiseniae</name>
    <dbReference type="NCBI Taxonomy" id="2064768"/>
    <lineage>
        <taxon>Bacteria</taxon>
        <taxon>Bacillati</taxon>
        <taxon>Bacillota</taxon>
        <taxon>Bacilli</taxon>
        <taxon>Bacillales</taxon>
        <taxon>Bacillaceae</taxon>
        <taxon>Pradoshia</taxon>
    </lineage>
</organism>
<reference evidence="1 2" key="1">
    <citation type="submission" date="2017-12" db="EMBL/GenBank/DDBJ databases">
        <title>Taxonomic description and draft genome of Pradoshia cofamensis Gen. nov., sp. nov., a thermotolerant bacillale isolated from anterior gut of earthworm Eisenia fetida.</title>
        <authorList>
            <person name="Saha T."/>
            <person name="Chakraborty R."/>
        </authorList>
    </citation>
    <scope>NUCLEOTIDE SEQUENCE [LARGE SCALE GENOMIC DNA]</scope>
    <source>
        <strain evidence="1 2">EAG3</strain>
    </source>
</reference>
<dbReference type="Proteomes" id="UP000239663">
    <property type="component" value="Unassembled WGS sequence"/>
</dbReference>
<proteinExistence type="predicted"/>
<dbReference type="EMBL" id="PKOZ01000027">
    <property type="protein sequence ID" value="PQD93703.1"/>
    <property type="molecule type" value="Genomic_DNA"/>
</dbReference>
<accession>A0A2S7MV85</accession>
<gene>
    <name evidence="1" type="ORF">CYL18_18510</name>
</gene>
<keyword evidence="2" id="KW-1185">Reference proteome</keyword>
<evidence type="ECO:0000313" key="2">
    <source>
        <dbReference type="Proteomes" id="UP000239663"/>
    </source>
</evidence>
<comment type="caution">
    <text evidence="1">The sequence shown here is derived from an EMBL/GenBank/DDBJ whole genome shotgun (WGS) entry which is preliminary data.</text>
</comment>
<protein>
    <submittedName>
        <fullName evidence="1">Uncharacterized protein</fullName>
    </submittedName>
</protein>
<evidence type="ECO:0000313" key="1">
    <source>
        <dbReference type="EMBL" id="PQD93703.1"/>
    </source>
</evidence>
<dbReference type="OrthoDB" id="2382197at2"/>
<name>A0A2S7MV85_9BACI</name>
<sequence>MENLSKLDFGYFIGQVVTSINTEENQPLGIILEKGWLMVECPWRIRKGKDIILGETDCVSEPEKFSHKNLKKLLISKKILNISFFEQLILIIEFEDNLTFELFHASSYFEGWSFQGDNGFDVYTLPGGKVCY</sequence>